<dbReference type="Proteomes" id="UP001229486">
    <property type="component" value="Unassembled WGS sequence"/>
</dbReference>
<dbReference type="EMBL" id="JAURTK010000001">
    <property type="protein sequence ID" value="MDP9645245.1"/>
    <property type="molecule type" value="Genomic_DNA"/>
</dbReference>
<organism evidence="1 2">
    <name type="scientific">Paraburkholderia caledonica</name>
    <dbReference type="NCBI Taxonomy" id="134536"/>
    <lineage>
        <taxon>Bacteria</taxon>
        <taxon>Pseudomonadati</taxon>
        <taxon>Pseudomonadota</taxon>
        <taxon>Betaproteobacteria</taxon>
        <taxon>Burkholderiales</taxon>
        <taxon>Burkholderiaceae</taxon>
        <taxon>Paraburkholderia</taxon>
    </lineage>
</organism>
<sequence>MKESLLASPKHTRENADDSVQNLQIIVWEIVTSEINGAI</sequence>
<name>A0AB73I697_9BURK</name>
<reference evidence="1" key="1">
    <citation type="submission" date="2023-07" db="EMBL/GenBank/DDBJ databases">
        <title>Sorghum-associated microbial communities from plants grown in Nebraska, USA.</title>
        <authorList>
            <person name="Schachtman D."/>
        </authorList>
    </citation>
    <scope>NUCLEOTIDE SEQUENCE</scope>
    <source>
        <strain evidence="1">DS1061</strain>
    </source>
</reference>
<dbReference type="AlphaFoldDB" id="A0AB73I697"/>
<gene>
    <name evidence="1" type="ORF">J2793_000667</name>
</gene>
<evidence type="ECO:0000313" key="1">
    <source>
        <dbReference type="EMBL" id="MDP9645245.1"/>
    </source>
</evidence>
<comment type="caution">
    <text evidence="1">The sequence shown here is derived from an EMBL/GenBank/DDBJ whole genome shotgun (WGS) entry which is preliminary data.</text>
</comment>
<protein>
    <submittedName>
        <fullName evidence="1">Uncharacterized protein</fullName>
    </submittedName>
</protein>
<evidence type="ECO:0000313" key="2">
    <source>
        <dbReference type="Proteomes" id="UP001229486"/>
    </source>
</evidence>
<accession>A0AB73I697</accession>
<proteinExistence type="predicted"/>